<proteinExistence type="predicted"/>
<feature type="transmembrane region" description="Helical" evidence="1">
    <location>
        <begin position="7"/>
        <end position="26"/>
    </location>
</feature>
<dbReference type="RefSeq" id="WP_210089627.1">
    <property type="nucleotide sequence ID" value="NZ_JAGGKG010000012.1"/>
</dbReference>
<evidence type="ECO:0000256" key="1">
    <source>
        <dbReference type="SAM" id="Phobius"/>
    </source>
</evidence>
<keyword evidence="1" id="KW-0472">Membrane</keyword>
<protein>
    <recommendedName>
        <fullName evidence="4">DUF1461 domain-containing protein</fullName>
    </recommendedName>
</protein>
<dbReference type="Proteomes" id="UP001519272">
    <property type="component" value="Unassembled WGS sequence"/>
</dbReference>
<keyword evidence="1" id="KW-0812">Transmembrane</keyword>
<feature type="transmembrane region" description="Helical" evidence="1">
    <location>
        <begin position="52"/>
        <end position="74"/>
    </location>
</feature>
<gene>
    <name evidence="2" type="ORF">J2Z32_002668</name>
</gene>
<evidence type="ECO:0000313" key="3">
    <source>
        <dbReference type="Proteomes" id="UP001519272"/>
    </source>
</evidence>
<keyword evidence="3" id="KW-1185">Reference proteome</keyword>
<sequence length="83" mass="9931">MLKLKSFRFWFLMIALLIVIINALGYDDYGILLYFSNPFLWMVNHYPTMRQAHIPIGIFYVTELISWYGIGWIIDSLIQKVKR</sequence>
<evidence type="ECO:0000313" key="2">
    <source>
        <dbReference type="EMBL" id="MBP1906019.1"/>
    </source>
</evidence>
<name>A0ABS4FTV9_9BACL</name>
<keyword evidence="1" id="KW-1133">Transmembrane helix</keyword>
<dbReference type="EMBL" id="JAGGKG010000012">
    <property type="protein sequence ID" value="MBP1906019.1"/>
    <property type="molecule type" value="Genomic_DNA"/>
</dbReference>
<organism evidence="2 3">
    <name type="scientific">Paenibacillus turicensis</name>
    <dbReference type="NCBI Taxonomy" id="160487"/>
    <lineage>
        <taxon>Bacteria</taxon>
        <taxon>Bacillati</taxon>
        <taxon>Bacillota</taxon>
        <taxon>Bacilli</taxon>
        <taxon>Bacillales</taxon>
        <taxon>Paenibacillaceae</taxon>
        <taxon>Paenibacillus</taxon>
    </lineage>
</organism>
<accession>A0ABS4FTV9</accession>
<comment type="caution">
    <text evidence="2">The sequence shown here is derived from an EMBL/GenBank/DDBJ whole genome shotgun (WGS) entry which is preliminary data.</text>
</comment>
<reference evidence="2 3" key="1">
    <citation type="submission" date="2021-03" db="EMBL/GenBank/DDBJ databases">
        <title>Genomic Encyclopedia of Type Strains, Phase IV (KMG-IV): sequencing the most valuable type-strain genomes for metagenomic binning, comparative biology and taxonomic classification.</title>
        <authorList>
            <person name="Goeker M."/>
        </authorList>
    </citation>
    <scope>NUCLEOTIDE SEQUENCE [LARGE SCALE GENOMIC DNA]</scope>
    <source>
        <strain evidence="2 3">DSM 14349</strain>
    </source>
</reference>
<evidence type="ECO:0008006" key="4">
    <source>
        <dbReference type="Google" id="ProtNLM"/>
    </source>
</evidence>